<proteinExistence type="predicted"/>
<reference evidence="2 3" key="1">
    <citation type="submission" date="2018-05" db="EMBL/GenBank/DDBJ databases">
        <title>Candidatus Cardinium hertigii Genome Assembly.</title>
        <authorList>
            <person name="Showmaker K.C."/>
            <person name="Walden K.O."/>
            <person name="Fields C.J."/>
            <person name="Lambert K.N."/>
            <person name="Hudson M.E."/>
        </authorList>
    </citation>
    <scope>NUCLEOTIDE SEQUENCE [LARGE SCALE GENOMIC DNA]</scope>
    <source>
        <strain evidence="3">cHgTN10</strain>
    </source>
</reference>
<dbReference type="EMBL" id="CP029619">
    <property type="protein sequence ID" value="AWN82284.1"/>
    <property type="molecule type" value="Genomic_DNA"/>
</dbReference>
<dbReference type="RefSeq" id="WP_162534235.1">
    <property type="nucleotide sequence ID" value="NZ_CP029619.1"/>
</dbReference>
<evidence type="ECO:0000313" key="3">
    <source>
        <dbReference type="Proteomes" id="UP000245872"/>
    </source>
</evidence>
<feature type="chain" id="PRO_5016282114" description="Outer membrane protein beta-barrel domain-containing protein" evidence="1">
    <location>
        <begin position="26"/>
        <end position="275"/>
    </location>
</feature>
<keyword evidence="3" id="KW-1185">Reference proteome</keyword>
<accession>A0A2Z3LIL1</accession>
<evidence type="ECO:0000256" key="1">
    <source>
        <dbReference type="SAM" id="SignalP"/>
    </source>
</evidence>
<dbReference type="KEGG" id="cher:DK880_00987"/>
<feature type="signal peptide" evidence="1">
    <location>
        <begin position="1"/>
        <end position="25"/>
    </location>
</feature>
<organism evidence="2 3">
    <name type="scientific">Candidatus Cardinium hertigii</name>
    <dbReference type="NCBI Taxonomy" id="247481"/>
    <lineage>
        <taxon>Bacteria</taxon>
        <taxon>Pseudomonadati</taxon>
        <taxon>Bacteroidota</taxon>
        <taxon>Cytophagia</taxon>
        <taxon>Cytophagales</taxon>
        <taxon>Amoebophilaceae</taxon>
        <taxon>Candidatus Cardinium</taxon>
    </lineage>
</organism>
<evidence type="ECO:0008006" key="4">
    <source>
        <dbReference type="Google" id="ProtNLM"/>
    </source>
</evidence>
<name>A0A2Z3LIL1_9BACT</name>
<sequence length="275" mass="31244" precursor="true">MNMRKKIRILGMALASFVNCGDIFAMQEATTETTEASDFFAKNKKFPFHFDIKTSLSVGFDTIGDYWAGNGKAAIGPMVEWHPLNGIGVQTGLWYSYNLSPGIRIDKCGESLAKKGFLDFIKNGFKSISDMDWTDDSDDSMAMRLGGGSFHAVHIPIFLRVYLGKKRQFALYVGGDYRIALFGEKDFFAKDVPYLYLNSKKMRNHILQKGVPSLKEAIFMQNDKKDQLQLSKLAKWHWDFGFEFRNKSGLIVGTKWFGLTLGYDFSKLFCEESNN</sequence>
<keyword evidence="1" id="KW-0732">Signal</keyword>
<gene>
    <name evidence="2" type="ORF">DK880_00987</name>
</gene>
<protein>
    <recommendedName>
        <fullName evidence="4">Outer membrane protein beta-barrel domain-containing protein</fullName>
    </recommendedName>
</protein>
<dbReference type="AlphaFoldDB" id="A0A2Z3LIL1"/>
<evidence type="ECO:0000313" key="2">
    <source>
        <dbReference type="EMBL" id="AWN82284.1"/>
    </source>
</evidence>
<dbReference type="Proteomes" id="UP000245872">
    <property type="component" value="Chromosome"/>
</dbReference>